<keyword evidence="7" id="KW-0456">Lyase</keyword>
<dbReference type="PANTHER" id="PTHR32308">
    <property type="entry name" value="LYASE BETA SUBUNIT, PUTATIVE (AFU_ORTHOLOGUE AFUA_4G13030)-RELATED"/>
    <property type="match status" value="1"/>
</dbReference>
<dbReference type="GO" id="GO:0006107">
    <property type="term" value="P:oxaloacetate metabolic process"/>
    <property type="evidence" value="ECO:0007669"/>
    <property type="project" value="TreeGrafter"/>
</dbReference>
<dbReference type="AlphaFoldDB" id="Q14DY8"/>
<gene>
    <name evidence="7" type="primary">Ccl1</name>
</gene>
<dbReference type="InterPro" id="IPR015813">
    <property type="entry name" value="Pyrv/PenolPyrv_kinase-like_dom"/>
</dbReference>
<feature type="binding site" evidence="4">
    <location>
        <position position="63"/>
    </location>
    <ligand>
        <name>substrate</name>
    </ligand>
</feature>
<evidence type="ECO:0000256" key="5">
    <source>
        <dbReference type="PIRSR" id="PIRSR015582-2"/>
    </source>
</evidence>
<comment type="cofactor">
    <cofactor evidence="1">
        <name>Mg(2+)</name>
        <dbReference type="ChEBI" id="CHEBI:18420"/>
    </cofactor>
</comment>
<keyword evidence="7" id="KW-0614">Plasmid</keyword>
<name>Q14DY8_9PSED</name>
<feature type="binding site" evidence="5">
    <location>
        <position position="114"/>
    </location>
    <ligand>
        <name>Mg(2+)</name>
        <dbReference type="ChEBI" id="CHEBI:18420"/>
    </ligand>
</feature>
<reference evidence="7" key="1">
    <citation type="submission" date="2005-01" db="EMBL/GenBank/DDBJ databases">
        <title>Cloning and characterization of genes from 'Pseudomonas tulipalins' involved in bio-degradation of tulipalin A and itaconate.</title>
        <authorList>
            <person name="Damude H.G."/>
            <person name="Mazzotta M.L."/>
            <person name="Farrall L."/>
            <person name="O'Keefe D.P."/>
        </authorList>
    </citation>
    <scope>NUCLEOTIDE SEQUENCE</scope>
    <source>
        <strain evidence="7">L1</strain>
        <plasmid evidence="7">pTul1A-5.2</plasmid>
    </source>
</reference>
<protein>
    <submittedName>
        <fullName evidence="7">Citramalyl-CoA lyase</fullName>
    </submittedName>
</protein>
<feature type="binding site" evidence="4">
    <location>
        <position position="114"/>
    </location>
    <ligand>
        <name>substrate</name>
    </ligand>
</feature>
<geneLocation type="plasmid" evidence="7">
    <name>pTul1A-5.2</name>
</geneLocation>
<dbReference type="InterPro" id="IPR011206">
    <property type="entry name" value="Citrate_lyase_beta/mcl1/mcl2"/>
</dbReference>
<dbReference type="PIRSF" id="PIRSF015582">
    <property type="entry name" value="Cit_lyase_B"/>
    <property type="match status" value="1"/>
</dbReference>
<accession>Q14DY8</accession>
<dbReference type="Pfam" id="PF03328">
    <property type="entry name" value="HpcH_HpaI"/>
    <property type="match status" value="1"/>
</dbReference>
<dbReference type="InterPro" id="IPR005000">
    <property type="entry name" value="Aldolase/citrate-lyase_domain"/>
</dbReference>
<dbReference type="Gene3D" id="3.20.20.60">
    <property type="entry name" value="Phosphoenolpyruvate-binding domains"/>
    <property type="match status" value="1"/>
</dbReference>
<organism evidence="7">
    <name type="scientific">Pseudomonas sp. L1</name>
    <dbReference type="NCBI Taxonomy" id="323104"/>
    <lineage>
        <taxon>Bacteria</taxon>
        <taxon>Pseudomonadati</taxon>
        <taxon>Pseudomonadota</taxon>
        <taxon>Gammaproteobacteria</taxon>
        <taxon>Pseudomonadales</taxon>
        <taxon>Pseudomonadaceae</taxon>
        <taxon>Pseudomonas</taxon>
    </lineage>
</organism>
<dbReference type="SUPFAM" id="SSF51621">
    <property type="entry name" value="Phosphoenolpyruvate/pyruvate domain"/>
    <property type="match status" value="1"/>
</dbReference>
<dbReference type="PANTHER" id="PTHR32308:SF10">
    <property type="entry name" value="CITRATE LYASE SUBUNIT BETA"/>
    <property type="match status" value="1"/>
</dbReference>
<evidence type="ECO:0000256" key="2">
    <source>
        <dbReference type="ARBA" id="ARBA00022723"/>
    </source>
</evidence>
<evidence type="ECO:0000259" key="6">
    <source>
        <dbReference type="Pfam" id="PF03328"/>
    </source>
</evidence>
<evidence type="ECO:0000256" key="3">
    <source>
        <dbReference type="ARBA" id="ARBA00022842"/>
    </source>
</evidence>
<feature type="domain" description="HpcH/HpaI aldolase/citrate lyase" evidence="6">
    <location>
        <begin position="4"/>
        <end position="211"/>
    </location>
</feature>
<evidence type="ECO:0000256" key="1">
    <source>
        <dbReference type="ARBA" id="ARBA00001946"/>
    </source>
</evidence>
<evidence type="ECO:0000313" key="7">
    <source>
        <dbReference type="EMBL" id="AAX86475.1"/>
    </source>
</evidence>
<proteinExistence type="predicted"/>
<evidence type="ECO:0000256" key="4">
    <source>
        <dbReference type="PIRSR" id="PIRSR015582-1"/>
    </source>
</evidence>
<keyword evidence="3 5" id="KW-0460">Magnesium</keyword>
<dbReference type="GO" id="GO:0000287">
    <property type="term" value="F:magnesium ion binding"/>
    <property type="evidence" value="ECO:0007669"/>
    <property type="project" value="TreeGrafter"/>
</dbReference>
<feature type="binding site" evidence="5">
    <location>
        <position position="140"/>
    </location>
    <ligand>
        <name>Mg(2+)</name>
        <dbReference type="ChEBI" id="CHEBI:18420"/>
    </ligand>
</feature>
<sequence>MAHRSALFVPGSRPERFSKAVDTLANRVIVDFEDAVEPELKAQAHDNLSNFLTESVTSNVMVRINASDTAFYEDDLRFCREHPQLKAVMVPKAESPAQLLQIVGMGHAVWPLVESAKALLRLNELAEVKGVELLSFGALDLAVSLGVNPSDPEAQLIFDQVRYALVVNSAANGLCAPFDTIYPDIKNLEGLQAFALHGKGLGMGGMLCIHPSQVETASVAYRAPESEIAWAERVLNASKDQPGVFKFEGRMIDAPVLLSARKILESQGKI</sequence>
<dbReference type="GO" id="GO:0016829">
    <property type="term" value="F:lyase activity"/>
    <property type="evidence" value="ECO:0007669"/>
    <property type="project" value="UniProtKB-KW"/>
</dbReference>
<dbReference type="InterPro" id="IPR040442">
    <property type="entry name" value="Pyrv_kinase-like_dom_sf"/>
</dbReference>
<dbReference type="EMBL" id="AY904028">
    <property type="protein sequence ID" value="AAX86475.1"/>
    <property type="molecule type" value="Genomic_DNA"/>
</dbReference>
<keyword evidence="2 5" id="KW-0479">Metal-binding</keyword>